<protein>
    <recommendedName>
        <fullName evidence="3">DUF104 domain-containing protein</fullName>
    </recommendedName>
</protein>
<dbReference type="RefSeq" id="WP_162532220.1">
    <property type="nucleotide sequence ID" value="NZ_BAOS01000013.1"/>
</dbReference>
<organism evidence="1 2">
    <name type="scientific">Candidatus Scalindua japonica</name>
    <dbReference type="NCBI Taxonomy" id="1284222"/>
    <lineage>
        <taxon>Bacteria</taxon>
        <taxon>Pseudomonadati</taxon>
        <taxon>Planctomycetota</taxon>
        <taxon>Candidatus Brocadiia</taxon>
        <taxon>Candidatus Brocadiales</taxon>
        <taxon>Candidatus Scalinduaceae</taxon>
        <taxon>Candidatus Scalindua</taxon>
    </lineage>
</organism>
<dbReference type="Pfam" id="PF01954">
    <property type="entry name" value="AF2212-like"/>
    <property type="match status" value="1"/>
</dbReference>
<evidence type="ECO:0000313" key="2">
    <source>
        <dbReference type="Proteomes" id="UP000218542"/>
    </source>
</evidence>
<proteinExistence type="predicted"/>
<sequence length="78" mass="8928">MLRKIRARFSHGVIEPLEKVNVIEGKELELTIEEKPTKAEDESFLKAAGSWKGLIDAEEMIKNIYADRNISTRTEVKL</sequence>
<gene>
    <name evidence="1" type="ORF">SCALIN_C13_0193</name>
</gene>
<reference evidence="2" key="1">
    <citation type="journal article" date="2017" name="Environ. Microbiol. Rep.">
        <title>Genetic Diversity of Marine Anaerobic Ammonium-Oxidizing Bacteria as Revealed by Genomic and Proteomic Analyses of 'Candidatus Scalindua japonica'.</title>
        <authorList>
            <person name="Oshiki M."/>
            <person name="Mizuto K."/>
            <person name="Kimura Z."/>
            <person name="Kindaichi T."/>
            <person name="Satoh H."/>
            <person name="Okabe S."/>
        </authorList>
    </citation>
    <scope>NUCLEOTIDE SEQUENCE [LARGE SCALE GENOMIC DNA]</scope>
    <source>
        <strain evidence="2">husup-a2</strain>
    </source>
</reference>
<dbReference type="EMBL" id="BAOS01000013">
    <property type="protein sequence ID" value="GAX60678.1"/>
    <property type="molecule type" value="Genomic_DNA"/>
</dbReference>
<evidence type="ECO:0000313" key="1">
    <source>
        <dbReference type="EMBL" id="GAX60678.1"/>
    </source>
</evidence>
<dbReference type="AlphaFoldDB" id="A0A286TXR5"/>
<dbReference type="InterPro" id="IPR008203">
    <property type="entry name" value="AF2212-like"/>
</dbReference>
<accession>A0A286TXR5</accession>
<dbReference type="InterPro" id="IPR024069">
    <property type="entry name" value="AF2212-like_dom_sf"/>
</dbReference>
<name>A0A286TXR5_9BACT</name>
<evidence type="ECO:0008006" key="3">
    <source>
        <dbReference type="Google" id="ProtNLM"/>
    </source>
</evidence>
<dbReference type="SUPFAM" id="SSF141694">
    <property type="entry name" value="AF2212/PG0164-like"/>
    <property type="match status" value="1"/>
</dbReference>
<dbReference type="Gene3D" id="4.10.1150.10">
    <property type="entry name" value="AF2212/PG0164-like"/>
    <property type="match status" value="1"/>
</dbReference>
<dbReference type="Proteomes" id="UP000218542">
    <property type="component" value="Unassembled WGS sequence"/>
</dbReference>
<comment type="caution">
    <text evidence="1">The sequence shown here is derived from an EMBL/GenBank/DDBJ whole genome shotgun (WGS) entry which is preliminary data.</text>
</comment>
<keyword evidence="2" id="KW-1185">Reference proteome</keyword>